<evidence type="ECO:0000313" key="2">
    <source>
        <dbReference type="Proteomes" id="UP000220752"/>
    </source>
</evidence>
<evidence type="ECO:0000313" key="1">
    <source>
        <dbReference type="EMBL" id="PDX57479.1"/>
    </source>
</evidence>
<proteinExistence type="predicted"/>
<dbReference type="EMBL" id="NMTQ01000037">
    <property type="protein sequence ID" value="PDX57479.1"/>
    <property type="molecule type" value="Genomic_DNA"/>
</dbReference>
<dbReference type="Proteomes" id="UP000220752">
    <property type="component" value="Unassembled WGS sequence"/>
</dbReference>
<organism evidence="1 2">
    <name type="scientific">Faecalibacterium langellae</name>
    <dbReference type="NCBI Taxonomy" id="3435293"/>
    <lineage>
        <taxon>Bacteria</taxon>
        <taxon>Bacillati</taxon>
        <taxon>Bacillota</taxon>
        <taxon>Clostridia</taxon>
        <taxon>Eubacteriales</taxon>
        <taxon>Oscillospiraceae</taxon>
        <taxon>Faecalibacterium</taxon>
    </lineage>
</organism>
<sequence length="143" mass="15644">MTVNEAENELRSRACTTGVASWMWNYDVEDGTITLSLTAGKKHASRSVPSDKIFLDEHGRAIPGGDGSHLVKLYEELEAELGVTVKIAGSDRARATMTCDGRVLCSCGAELECDHETGDMPEVCPICGKIIDWSWFTFKEADE</sequence>
<gene>
    <name evidence="1" type="ORF">CGS46_13235</name>
</gene>
<name>A0A2A6Z802_9FIRM</name>
<dbReference type="AlphaFoldDB" id="A0A2A6Z802"/>
<protein>
    <submittedName>
        <fullName evidence="1">Uncharacterized protein</fullName>
    </submittedName>
</protein>
<accession>A0A2A6Z802</accession>
<comment type="caution">
    <text evidence="1">The sequence shown here is derived from an EMBL/GenBank/DDBJ whole genome shotgun (WGS) entry which is preliminary data.</text>
</comment>
<reference evidence="1 2" key="1">
    <citation type="journal article" date="2017" name="Front. Microbiol.">
        <title>New Insights into the Diversity of the Genus Faecalibacterium.</title>
        <authorList>
            <person name="Benevides L."/>
            <person name="Burman S."/>
            <person name="Martin R."/>
            <person name="Robert V."/>
            <person name="Thomas M."/>
            <person name="Miquel S."/>
            <person name="Chain F."/>
            <person name="Sokol H."/>
            <person name="Bermudez-Humaran L.G."/>
            <person name="Morrison M."/>
            <person name="Langella P."/>
            <person name="Azevedo V.A."/>
            <person name="Chatel J.M."/>
            <person name="Soares S."/>
        </authorList>
    </citation>
    <scope>NUCLEOTIDE SEQUENCE [LARGE SCALE GENOMIC DNA]</scope>
    <source>
        <strain evidence="2">CNCM I-4540</strain>
    </source>
</reference>
<keyword evidence="2" id="KW-1185">Reference proteome</keyword>